<dbReference type="InterPro" id="IPR000601">
    <property type="entry name" value="PKD_dom"/>
</dbReference>
<feature type="domain" description="PKD" evidence="1">
    <location>
        <begin position="1"/>
        <end position="79"/>
    </location>
</feature>
<sequence length="347" mass="38063">MNVGETVNFDARGSTTPSPTIIDEYVWDFGEAEKRTTTTGIAFHTFTEAGNHDVEVEVFNDQGESDRASIAIFVNSPPIVVLDMPGYVRTNETATIDASSSYDPEGGGVEYIWDLDLGFDRNGDGDPRNDADATSSSVEVMYADSGNQTGMLTLIDDNGATTTQTWSLMVVNRMFNVVWEEQHVSFEWNGHTEQGESTIHEHTPGDGARIIQVNATLTLARDLLPFQWPEDNFTLRVNVPMTGWTTSTQTTQENVTLNATARIDRGGMNPWPESGYTVSSDSSESLVESLLNEAGARFGQGEWIWTVTADECDPDIPIDGVDPDTGNDWTLTIDYIILIPRVSEVGA</sequence>
<dbReference type="CDD" id="cd00146">
    <property type="entry name" value="PKD"/>
    <property type="match status" value="1"/>
</dbReference>
<dbReference type="InterPro" id="IPR013783">
    <property type="entry name" value="Ig-like_fold"/>
</dbReference>
<evidence type="ECO:0000313" key="2">
    <source>
        <dbReference type="EMBL" id="AIE95785.1"/>
    </source>
</evidence>
<organism evidence="2">
    <name type="scientific">uncultured marine group II/III euryarchaeote AD1000_70_A08</name>
    <dbReference type="NCBI Taxonomy" id="1457803"/>
    <lineage>
        <taxon>Archaea</taxon>
        <taxon>Methanobacteriati</taxon>
        <taxon>Methanobacteriota</taxon>
        <taxon>environmental samples</taxon>
    </lineage>
</organism>
<dbReference type="SMART" id="SM00089">
    <property type="entry name" value="PKD"/>
    <property type="match status" value="2"/>
</dbReference>
<accession>A0A075FVQ7</accession>
<proteinExistence type="predicted"/>
<dbReference type="Pfam" id="PF18911">
    <property type="entry name" value="PKD_4"/>
    <property type="match status" value="2"/>
</dbReference>
<name>A0A075FVQ7_9EURY</name>
<dbReference type="AlphaFoldDB" id="A0A075FVQ7"/>
<dbReference type="EMBL" id="KF900461">
    <property type="protein sequence ID" value="AIE95785.1"/>
    <property type="molecule type" value="Genomic_DNA"/>
</dbReference>
<dbReference type="InterPro" id="IPR022409">
    <property type="entry name" value="PKD/Chitinase_dom"/>
</dbReference>
<dbReference type="SUPFAM" id="SSF49299">
    <property type="entry name" value="PKD domain"/>
    <property type="match status" value="2"/>
</dbReference>
<evidence type="ECO:0000259" key="1">
    <source>
        <dbReference type="PROSITE" id="PS50093"/>
    </source>
</evidence>
<dbReference type="Gene3D" id="2.60.40.10">
    <property type="entry name" value="Immunoglobulins"/>
    <property type="match status" value="2"/>
</dbReference>
<protein>
    <recommendedName>
        <fullName evidence="1">PKD domain-containing protein</fullName>
    </recommendedName>
</protein>
<reference evidence="2" key="1">
    <citation type="journal article" date="2014" name="Genome Biol. Evol.">
        <title>Pangenome evidence for extensive interdomain horizontal transfer affecting lineage core and shell genes in uncultured planktonic thaumarchaeota and euryarchaeota.</title>
        <authorList>
            <person name="Deschamps P."/>
            <person name="Zivanovic Y."/>
            <person name="Moreira D."/>
            <person name="Rodriguez-Valera F."/>
            <person name="Lopez-Garcia P."/>
        </authorList>
    </citation>
    <scope>NUCLEOTIDE SEQUENCE</scope>
</reference>
<dbReference type="PROSITE" id="PS50093">
    <property type="entry name" value="PKD"/>
    <property type="match status" value="1"/>
</dbReference>
<dbReference type="InterPro" id="IPR035986">
    <property type="entry name" value="PKD_dom_sf"/>
</dbReference>